<proteinExistence type="predicted"/>
<dbReference type="EMBL" id="LWBO01000012">
    <property type="protein sequence ID" value="OQP48733.1"/>
    <property type="molecule type" value="Genomic_DNA"/>
</dbReference>
<comment type="caution">
    <text evidence="3">The sequence shown here is derived from an EMBL/GenBank/DDBJ whole genome shotgun (WGS) entry which is preliminary data.</text>
</comment>
<feature type="compositionally biased region" description="Basic and acidic residues" evidence="1">
    <location>
        <begin position="210"/>
        <end position="221"/>
    </location>
</feature>
<keyword evidence="2" id="KW-0812">Transmembrane</keyword>
<feature type="transmembrane region" description="Helical" evidence="2">
    <location>
        <begin position="12"/>
        <end position="32"/>
    </location>
</feature>
<feature type="region of interest" description="Disordered" evidence="1">
    <location>
        <begin position="207"/>
        <end position="227"/>
    </location>
</feature>
<gene>
    <name evidence="3" type="ORF">A4D02_08500</name>
</gene>
<dbReference type="Pfam" id="PF04367">
    <property type="entry name" value="DUF502"/>
    <property type="match status" value="1"/>
</dbReference>
<dbReference type="PANTHER" id="PTHR31876:SF26">
    <property type="entry name" value="PROTEIN LIKE COV 2"/>
    <property type="match status" value="1"/>
</dbReference>
<keyword evidence="2" id="KW-1133">Transmembrane helix</keyword>
<evidence type="ECO:0000256" key="2">
    <source>
        <dbReference type="SAM" id="Phobius"/>
    </source>
</evidence>
<dbReference type="Proteomes" id="UP000192277">
    <property type="component" value="Unassembled WGS sequence"/>
</dbReference>
<evidence type="ECO:0000313" key="3">
    <source>
        <dbReference type="EMBL" id="OQP48733.1"/>
    </source>
</evidence>
<protein>
    <recommendedName>
        <fullName evidence="5">DUF502 domain-containing protein</fullName>
    </recommendedName>
</protein>
<organism evidence="3 4">
    <name type="scientific">Niastella koreensis</name>
    <dbReference type="NCBI Taxonomy" id="354356"/>
    <lineage>
        <taxon>Bacteria</taxon>
        <taxon>Pseudomonadati</taxon>
        <taxon>Bacteroidota</taxon>
        <taxon>Chitinophagia</taxon>
        <taxon>Chitinophagales</taxon>
        <taxon>Chitinophagaceae</taxon>
        <taxon>Niastella</taxon>
    </lineage>
</organism>
<dbReference type="PANTHER" id="PTHR31876">
    <property type="entry name" value="COV-LIKE PROTEIN 1"/>
    <property type="match status" value="1"/>
</dbReference>
<evidence type="ECO:0008006" key="5">
    <source>
        <dbReference type="Google" id="ProtNLM"/>
    </source>
</evidence>
<evidence type="ECO:0000256" key="1">
    <source>
        <dbReference type="SAM" id="MobiDB-lite"/>
    </source>
</evidence>
<accession>A0ABX3NXD1</accession>
<evidence type="ECO:0000313" key="4">
    <source>
        <dbReference type="Proteomes" id="UP000192277"/>
    </source>
</evidence>
<name>A0ABX3NXD1_9BACT</name>
<feature type="transmembrane region" description="Helical" evidence="2">
    <location>
        <begin position="67"/>
        <end position="89"/>
    </location>
</feature>
<keyword evidence="4" id="KW-1185">Reference proteome</keyword>
<sequence>MKSSPHIFKKVIQYFLQGLIILAPIAITIYAVTALFNFIDNILPSLIGYFSPGLFTDGAGNAKKIPGLGFIVVTLIVILVGYVSSSYIISKLVDLLDSVLERTPGIKLLYSTIKDFFEAFAGNKRKFDKAVLVSVETTDVWQIGFITQEEVHGFGLQEFVAVYIPQSYALTGRLYFVKTDRVKLLTDISSAEAMKFAISGGVTTIEEEEGKGQKAQSKEKTAASLKP</sequence>
<reference evidence="3 4" key="1">
    <citation type="submission" date="2016-04" db="EMBL/GenBank/DDBJ databases">
        <authorList>
            <person name="Chen L."/>
            <person name="Zhuang W."/>
            <person name="Wang G."/>
        </authorList>
    </citation>
    <scope>NUCLEOTIDE SEQUENCE [LARGE SCALE GENOMIC DNA]</scope>
    <source>
        <strain evidence="4">GR20</strain>
    </source>
</reference>
<dbReference type="RefSeq" id="WP_014221952.1">
    <property type="nucleotide sequence ID" value="NZ_LWBO01000012.1"/>
</dbReference>
<keyword evidence="2" id="KW-0472">Membrane</keyword>
<dbReference type="InterPro" id="IPR007462">
    <property type="entry name" value="COV1-like"/>
</dbReference>